<reference evidence="3" key="2">
    <citation type="journal article" date="2019" name="MicrobiologyOpen">
        <title>High-quality draft genome sequence of Gaiella occulta isolated from a 150 meter deep mineral water borehole and comparison with the genome sequences of other deep-branching lineages of the phylum Actinobacteria.</title>
        <authorList>
            <person name="Severino R."/>
            <person name="Froufe H.J.C."/>
            <person name="Barroso C."/>
            <person name="Albuquerque L."/>
            <person name="Lobo-da-Cunha A."/>
            <person name="da Costa M.S."/>
            <person name="Egas C."/>
        </authorList>
    </citation>
    <scope>NUCLEOTIDE SEQUENCE [LARGE SCALE GENOMIC DNA]</scope>
    <source>
        <strain evidence="3">F2-233</strain>
    </source>
</reference>
<proteinExistence type="predicted"/>
<gene>
    <name evidence="2" type="ORF">Gocc_1252</name>
</gene>
<evidence type="ECO:0000313" key="2">
    <source>
        <dbReference type="EMBL" id="RDI75454.1"/>
    </source>
</evidence>
<dbReference type="RefSeq" id="WP_147281200.1">
    <property type="nucleotide sequence ID" value="NZ_QQZY01000002.1"/>
</dbReference>
<evidence type="ECO:0000313" key="3">
    <source>
        <dbReference type="Proteomes" id="UP000254134"/>
    </source>
</evidence>
<organism evidence="2 3">
    <name type="scientific">Gaiella occulta</name>
    <dbReference type="NCBI Taxonomy" id="1002870"/>
    <lineage>
        <taxon>Bacteria</taxon>
        <taxon>Bacillati</taxon>
        <taxon>Actinomycetota</taxon>
        <taxon>Thermoleophilia</taxon>
        <taxon>Gaiellales</taxon>
        <taxon>Gaiellaceae</taxon>
        <taxon>Gaiella</taxon>
    </lineage>
</organism>
<reference evidence="2 3" key="1">
    <citation type="submission" date="2018-07" db="EMBL/GenBank/DDBJ databases">
        <title>High-quality-draft genome sequence of Gaiella occulta.</title>
        <authorList>
            <person name="Severino R."/>
            <person name="Froufe H.J.C."/>
            <person name="Rainey F.A."/>
            <person name="Barroso C."/>
            <person name="Albuquerque L."/>
            <person name="Lobo-Da-Cunha A."/>
            <person name="Da Costa M.S."/>
            <person name="Egas C."/>
        </authorList>
    </citation>
    <scope>NUCLEOTIDE SEQUENCE [LARGE SCALE GENOMIC DNA]</scope>
    <source>
        <strain evidence="2 3">F2-233</strain>
    </source>
</reference>
<keyword evidence="3" id="KW-1185">Reference proteome</keyword>
<evidence type="ECO:0000256" key="1">
    <source>
        <dbReference type="SAM" id="MobiDB-lite"/>
    </source>
</evidence>
<accession>A0A7M2Z0B6</accession>
<comment type="caution">
    <text evidence="2">The sequence shown here is derived from an EMBL/GenBank/DDBJ whole genome shotgun (WGS) entry which is preliminary data.</text>
</comment>
<name>A0A7M2Z0B6_9ACTN</name>
<dbReference type="EMBL" id="QQZY01000002">
    <property type="protein sequence ID" value="RDI75454.1"/>
    <property type="molecule type" value="Genomic_DNA"/>
</dbReference>
<sequence>MAERASTHEPPAIDPHGSPWTVPAVEGILFDDDSDEAHAIARVLGEVHPAADEETEQSTAP</sequence>
<dbReference type="AlphaFoldDB" id="A0A7M2Z0B6"/>
<protein>
    <submittedName>
        <fullName evidence="2">Uncharacterized protein</fullName>
    </submittedName>
</protein>
<dbReference type="Proteomes" id="UP000254134">
    <property type="component" value="Unassembled WGS sequence"/>
</dbReference>
<feature type="region of interest" description="Disordered" evidence="1">
    <location>
        <begin position="1"/>
        <end position="22"/>
    </location>
</feature>